<dbReference type="PANTHER" id="PTHR30055:SF234">
    <property type="entry name" value="HTH-TYPE TRANSCRIPTIONAL REGULATOR BETI"/>
    <property type="match status" value="1"/>
</dbReference>
<reference evidence="6 7" key="1">
    <citation type="submission" date="2018-06" db="EMBL/GenBank/DDBJ databases">
        <title>Actinomadura craniellae sp. nov. isolated from marine sponge Craniella sp.</title>
        <authorList>
            <person name="Li L."/>
            <person name="Xu Q.H."/>
            <person name="Lin H.W."/>
            <person name="Lu Y.H."/>
        </authorList>
    </citation>
    <scope>NUCLEOTIDE SEQUENCE [LARGE SCALE GENOMIC DNA]</scope>
    <source>
        <strain evidence="6 7">LHW63021</strain>
    </source>
</reference>
<evidence type="ECO:0000256" key="3">
    <source>
        <dbReference type="ARBA" id="ARBA00023163"/>
    </source>
</evidence>
<dbReference type="InterPro" id="IPR001647">
    <property type="entry name" value="HTH_TetR"/>
</dbReference>
<feature type="DNA-binding region" description="H-T-H motif" evidence="4">
    <location>
        <begin position="46"/>
        <end position="65"/>
    </location>
</feature>
<comment type="caution">
    <text evidence="6">The sequence shown here is derived from an EMBL/GenBank/DDBJ whole genome shotgun (WGS) entry which is preliminary data.</text>
</comment>
<organism evidence="6 7">
    <name type="scientific">Actinomadura craniellae</name>
    <dbReference type="NCBI Taxonomy" id="2231787"/>
    <lineage>
        <taxon>Bacteria</taxon>
        <taxon>Bacillati</taxon>
        <taxon>Actinomycetota</taxon>
        <taxon>Actinomycetes</taxon>
        <taxon>Streptosporangiales</taxon>
        <taxon>Thermomonosporaceae</taxon>
        <taxon>Actinomadura</taxon>
    </lineage>
</organism>
<evidence type="ECO:0000256" key="2">
    <source>
        <dbReference type="ARBA" id="ARBA00023125"/>
    </source>
</evidence>
<keyword evidence="1" id="KW-0805">Transcription regulation</keyword>
<evidence type="ECO:0000313" key="6">
    <source>
        <dbReference type="EMBL" id="RAY16919.1"/>
    </source>
</evidence>
<accession>A0A365HD08</accession>
<dbReference type="PROSITE" id="PS50977">
    <property type="entry name" value="HTH_TETR_2"/>
    <property type="match status" value="1"/>
</dbReference>
<sequence>MSVAKVRAGRDEVGSTVSLTTHTRGELAVLRAVIGLLETEGYEAVRIRAVSARAHVSTRTIYQSFGNRDEMIASALQQWMQENIKEPVEAIAPIPGKPIDEGLMRLFRQIFEPWERHPRLLMAVDAARSRPGGDRLVSFGKRAFQPAIRQVLRDTDPAYARDVSEILYHVVSGLLGQFRTGDLPVTGLLPIIERTVHRLTESRVHPPAE</sequence>
<dbReference type="GO" id="GO:0003700">
    <property type="term" value="F:DNA-binding transcription factor activity"/>
    <property type="evidence" value="ECO:0007669"/>
    <property type="project" value="TreeGrafter"/>
</dbReference>
<evidence type="ECO:0000313" key="7">
    <source>
        <dbReference type="Proteomes" id="UP000251891"/>
    </source>
</evidence>
<evidence type="ECO:0000256" key="1">
    <source>
        <dbReference type="ARBA" id="ARBA00023015"/>
    </source>
</evidence>
<dbReference type="AlphaFoldDB" id="A0A365HD08"/>
<gene>
    <name evidence="6" type="ORF">DPM19_01770</name>
</gene>
<dbReference type="GO" id="GO:0000976">
    <property type="term" value="F:transcription cis-regulatory region binding"/>
    <property type="evidence" value="ECO:0007669"/>
    <property type="project" value="TreeGrafter"/>
</dbReference>
<proteinExistence type="predicted"/>
<dbReference type="Proteomes" id="UP000251891">
    <property type="component" value="Unassembled WGS sequence"/>
</dbReference>
<protein>
    <submittedName>
        <fullName evidence="6">TetR/AcrR family transcriptional regulator</fullName>
    </submittedName>
</protein>
<name>A0A365HD08_9ACTN</name>
<dbReference type="Gene3D" id="1.10.357.10">
    <property type="entry name" value="Tetracycline Repressor, domain 2"/>
    <property type="match status" value="1"/>
</dbReference>
<dbReference type="Pfam" id="PF17925">
    <property type="entry name" value="TetR_C_20"/>
    <property type="match status" value="1"/>
</dbReference>
<keyword evidence="2 4" id="KW-0238">DNA-binding</keyword>
<evidence type="ECO:0000256" key="4">
    <source>
        <dbReference type="PROSITE-ProRule" id="PRU00335"/>
    </source>
</evidence>
<dbReference type="Pfam" id="PF00440">
    <property type="entry name" value="TetR_N"/>
    <property type="match status" value="1"/>
</dbReference>
<keyword evidence="7" id="KW-1185">Reference proteome</keyword>
<dbReference type="InterPro" id="IPR050109">
    <property type="entry name" value="HTH-type_TetR-like_transc_reg"/>
</dbReference>
<dbReference type="InterPro" id="IPR009057">
    <property type="entry name" value="Homeodomain-like_sf"/>
</dbReference>
<keyword evidence="3" id="KW-0804">Transcription</keyword>
<evidence type="ECO:0000259" key="5">
    <source>
        <dbReference type="PROSITE" id="PS50977"/>
    </source>
</evidence>
<dbReference type="SUPFAM" id="SSF46689">
    <property type="entry name" value="Homeodomain-like"/>
    <property type="match status" value="1"/>
</dbReference>
<dbReference type="EMBL" id="QLYX01000001">
    <property type="protein sequence ID" value="RAY16919.1"/>
    <property type="molecule type" value="Genomic_DNA"/>
</dbReference>
<feature type="domain" description="HTH tetR-type" evidence="5">
    <location>
        <begin position="23"/>
        <end position="83"/>
    </location>
</feature>
<dbReference type="PANTHER" id="PTHR30055">
    <property type="entry name" value="HTH-TYPE TRANSCRIPTIONAL REGULATOR RUTR"/>
    <property type="match status" value="1"/>
</dbReference>
<dbReference type="InterPro" id="IPR041642">
    <property type="entry name" value="KstR_C"/>
</dbReference>